<dbReference type="PANTHER" id="PTHR12561">
    <property type="entry name" value="LIPOATE-PROTEIN LIGASE"/>
    <property type="match status" value="1"/>
</dbReference>
<feature type="compositionally biased region" description="Polar residues" evidence="5">
    <location>
        <begin position="1"/>
        <end position="11"/>
    </location>
</feature>
<feature type="region of interest" description="Disordered" evidence="5">
    <location>
        <begin position="1"/>
        <end position="20"/>
    </location>
</feature>
<gene>
    <name evidence="7" type="ORF">LshimejAT787_0110940</name>
</gene>
<evidence type="ECO:0000313" key="8">
    <source>
        <dbReference type="Proteomes" id="UP001063166"/>
    </source>
</evidence>
<dbReference type="GO" id="GO:0016874">
    <property type="term" value="F:ligase activity"/>
    <property type="evidence" value="ECO:0007669"/>
    <property type="project" value="UniProtKB-KW"/>
</dbReference>
<dbReference type="GO" id="GO:0017118">
    <property type="term" value="F:lipoyltransferase activity"/>
    <property type="evidence" value="ECO:0007669"/>
    <property type="project" value="TreeGrafter"/>
</dbReference>
<comment type="function">
    <text evidence="1">Catalyzes both the ATP-dependent activation of exogenously supplied lipoate to lipoyl-AMP and the transfer of the activated lipoyl onto the lipoyl domains of lipoate-dependent enzymes.</text>
</comment>
<organism evidence="7 8">
    <name type="scientific">Lyophyllum shimeji</name>
    <name type="common">Hon-shimeji</name>
    <name type="synonym">Tricholoma shimeji</name>
    <dbReference type="NCBI Taxonomy" id="47721"/>
    <lineage>
        <taxon>Eukaryota</taxon>
        <taxon>Fungi</taxon>
        <taxon>Dikarya</taxon>
        <taxon>Basidiomycota</taxon>
        <taxon>Agaricomycotina</taxon>
        <taxon>Agaricomycetes</taxon>
        <taxon>Agaricomycetidae</taxon>
        <taxon>Agaricales</taxon>
        <taxon>Tricholomatineae</taxon>
        <taxon>Lyophyllaceae</taxon>
        <taxon>Lyophyllum</taxon>
    </lineage>
</organism>
<comment type="caution">
    <text evidence="7">The sequence shown here is derived from an EMBL/GenBank/DDBJ whole genome shotgun (WGS) entry which is preliminary data.</text>
</comment>
<evidence type="ECO:0000259" key="6">
    <source>
        <dbReference type="PROSITE" id="PS51733"/>
    </source>
</evidence>
<protein>
    <recommendedName>
        <fullName evidence="4">Putative lipoate-protein ligase A</fullName>
    </recommendedName>
</protein>
<evidence type="ECO:0000313" key="7">
    <source>
        <dbReference type="EMBL" id="GLB34210.1"/>
    </source>
</evidence>
<dbReference type="PROSITE" id="PS51733">
    <property type="entry name" value="BPL_LPL_CATALYTIC"/>
    <property type="match status" value="1"/>
</dbReference>
<evidence type="ECO:0000256" key="4">
    <source>
        <dbReference type="ARBA" id="ARBA00015925"/>
    </source>
</evidence>
<dbReference type="InterPro" id="IPR004562">
    <property type="entry name" value="LipoylTrfase_LipoateP_Ligase"/>
</dbReference>
<dbReference type="InterPro" id="IPR004143">
    <property type="entry name" value="BPL_LPL_catalytic"/>
</dbReference>
<dbReference type="GO" id="GO:0005739">
    <property type="term" value="C:mitochondrion"/>
    <property type="evidence" value="ECO:0007669"/>
    <property type="project" value="TreeGrafter"/>
</dbReference>
<dbReference type="Gene3D" id="3.30.930.10">
    <property type="entry name" value="Bira Bifunctional Protein, Domain 2"/>
    <property type="match status" value="1"/>
</dbReference>
<dbReference type="OrthoDB" id="276296at2759"/>
<proteinExistence type="inferred from homology"/>
<dbReference type="InterPro" id="IPR045864">
    <property type="entry name" value="aa-tRNA-synth_II/BPL/LPL"/>
</dbReference>
<dbReference type="AlphaFoldDB" id="A0A9P3UK82"/>
<keyword evidence="8" id="KW-1185">Reference proteome</keyword>
<accession>A0A9P3UK82</accession>
<reference evidence="7" key="1">
    <citation type="submission" date="2022-07" db="EMBL/GenBank/DDBJ databases">
        <title>The genome of Lyophyllum shimeji provides insight into the initial evolution of ectomycorrhizal fungal genome.</title>
        <authorList>
            <person name="Kobayashi Y."/>
            <person name="Shibata T."/>
            <person name="Hirakawa H."/>
            <person name="Shigenobu S."/>
            <person name="Nishiyama T."/>
            <person name="Yamada A."/>
            <person name="Hasebe M."/>
            <person name="Kawaguchi M."/>
        </authorList>
    </citation>
    <scope>NUCLEOTIDE SEQUENCE</scope>
    <source>
        <strain evidence="7">AT787</strain>
    </source>
</reference>
<evidence type="ECO:0000256" key="3">
    <source>
        <dbReference type="ARBA" id="ARBA00008242"/>
    </source>
</evidence>
<dbReference type="Proteomes" id="UP001063166">
    <property type="component" value="Unassembled WGS sequence"/>
</dbReference>
<keyword evidence="7" id="KW-0436">Ligase</keyword>
<dbReference type="EMBL" id="BRPK01000001">
    <property type="protein sequence ID" value="GLB34210.1"/>
    <property type="molecule type" value="Genomic_DNA"/>
</dbReference>
<dbReference type="SUPFAM" id="SSF55681">
    <property type="entry name" value="Class II aaRS and biotin synthetases"/>
    <property type="match status" value="1"/>
</dbReference>
<dbReference type="PANTHER" id="PTHR12561:SF3">
    <property type="entry name" value="LIPOYLTRANSFERASE 1, MITOCHONDRIAL"/>
    <property type="match status" value="1"/>
</dbReference>
<comment type="similarity">
    <text evidence="3">Belongs to the LplA family.</text>
</comment>
<dbReference type="Pfam" id="PF21948">
    <property type="entry name" value="LplA-B_cat"/>
    <property type="match status" value="1"/>
</dbReference>
<comment type="pathway">
    <text evidence="2">Protein modification; protein lipoylation via exogenous pathway; protein N(6)-(lipoyl)lysine from lipoate: step 2/2.</text>
</comment>
<feature type="domain" description="BPL/LPL catalytic" evidence="6">
    <location>
        <begin position="144"/>
        <end position="317"/>
    </location>
</feature>
<dbReference type="PROSITE" id="PS51808">
    <property type="entry name" value="CHCH"/>
    <property type="match status" value="1"/>
</dbReference>
<dbReference type="GO" id="GO:0009249">
    <property type="term" value="P:protein lipoylation"/>
    <property type="evidence" value="ECO:0007669"/>
    <property type="project" value="InterPro"/>
</dbReference>
<evidence type="ECO:0000256" key="1">
    <source>
        <dbReference type="ARBA" id="ARBA00003253"/>
    </source>
</evidence>
<evidence type="ECO:0000256" key="5">
    <source>
        <dbReference type="SAM" id="MobiDB-lite"/>
    </source>
</evidence>
<sequence>MSTIQAGSVQSKPYVDPTPLPDHVPKVAELGATSAPLKSAAFFIGAYCKEYNEDFMLCKAEDRNPEHCLKEGRRVTRCAADLITKMRENCLEQFRNHWECLEKNNQEYYRCRKAERPLNACMFEKLGLTKTIPVLRVPSTPFISQTQLTRTSTSHSRTGCSGTRNPEEPLLLIYRDDPCVVIGRNKIHGRKRRSGGGTVYHDLGNTNFSIHLPRQEFNRQATAQVVLRAVRSLGIDGRVNERNDICVGGDKVSGSAYKIVNNRAYHHGTMLISTRLDTLGDLLRTTKDTMLFSREITHDTFTSAVVNEFQKEYGITSPPQVVNESDDMTSIEYIRKGMAELPSWDWAYGQTPEFTYSIEHTFPWATWRPKFDRNTE</sequence>
<evidence type="ECO:0000256" key="2">
    <source>
        <dbReference type="ARBA" id="ARBA00005085"/>
    </source>
</evidence>
<name>A0A9P3UK82_LYOSH</name>